<proteinExistence type="predicted"/>
<dbReference type="EMBL" id="VSSQ01089427">
    <property type="protein sequence ID" value="MPN35677.1"/>
    <property type="molecule type" value="Genomic_DNA"/>
</dbReference>
<protein>
    <submittedName>
        <fullName evidence="1">Uncharacterized protein</fullName>
    </submittedName>
</protein>
<dbReference type="AlphaFoldDB" id="A0A645H9J4"/>
<name>A0A645H9J4_9ZZZZ</name>
<sequence>MGLSGGMIAPLHHTARLLENIPHVFSLDDGLIEVDIGRLLVDAGGVRLGGVQPAHILTQRR</sequence>
<gene>
    <name evidence="1" type="ORF">SDC9_183175</name>
</gene>
<organism evidence="1">
    <name type="scientific">bioreactor metagenome</name>
    <dbReference type="NCBI Taxonomy" id="1076179"/>
    <lineage>
        <taxon>unclassified sequences</taxon>
        <taxon>metagenomes</taxon>
        <taxon>ecological metagenomes</taxon>
    </lineage>
</organism>
<reference evidence="1" key="1">
    <citation type="submission" date="2019-08" db="EMBL/GenBank/DDBJ databases">
        <authorList>
            <person name="Kucharzyk K."/>
            <person name="Murdoch R.W."/>
            <person name="Higgins S."/>
            <person name="Loffler F."/>
        </authorList>
    </citation>
    <scope>NUCLEOTIDE SEQUENCE</scope>
</reference>
<evidence type="ECO:0000313" key="1">
    <source>
        <dbReference type="EMBL" id="MPN35677.1"/>
    </source>
</evidence>
<accession>A0A645H9J4</accession>
<comment type="caution">
    <text evidence="1">The sequence shown here is derived from an EMBL/GenBank/DDBJ whole genome shotgun (WGS) entry which is preliminary data.</text>
</comment>